<evidence type="ECO:0000256" key="5">
    <source>
        <dbReference type="SAM" id="SignalP"/>
    </source>
</evidence>
<feature type="short sequence motif" description="GXSXG" evidence="4">
    <location>
        <begin position="57"/>
        <end position="61"/>
    </location>
</feature>
<proteinExistence type="predicted"/>
<keyword evidence="2 4" id="KW-0442">Lipid degradation</keyword>
<organism evidence="7 8">
    <name type="scientific">Pedobacter cryoconitis</name>
    <dbReference type="NCBI Taxonomy" id="188932"/>
    <lineage>
        <taxon>Bacteria</taxon>
        <taxon>Pseudomonadati</taxon>
        <taxon>Bacteroidota</taxon>
        <taxon>Sphingobacteriia</taxon>
        <taxon>Sphingobacteriales</taxon>
        <taxon>Sphingobacteriaceae</taxon>
        <taxon>Pedobacter</taxon>
    </lineage>
</organism>
<accession>A0A7X0J3D2</accession>
<reference evidence="7 8" key="1">
    <citation type="submission" date="2020-08" db="EMBL/GenBank/DDBJ databases">
        <title>Genomic Encyclopedia of Type Strains, Phase IV (KMG-V): Genome sequencing to study the core and pangenomes of soil and plant-associated prokaryotes.</title>
        <authorList>
            <person name="Whitman W."/>
        </authorList>
    </citation>
    <scope>NUCLEOTIDE SEQUENCE [LARGE SCALE GENOMIC DNA]</scope>
    <source>
        <strain evidence="7 8">M2T3</strain>
    </source>
</reference>
<keyword evidence="5" id="KW-0732">Signal</keyword>
<dbReference type="EMBL" id="JACHCC010000005">
    <property type="protein sequence ID" value="MBB6500153.1"/>
    <property type="molecule type" value="Genomic_DNA"/>
</dbReference>
<feature type="active site" description="Nucleophile" evidence="4">
    <location>
        <position position="59"/>
    </location>
</feature>
<feature type="signal peptide" evidence="5">
    <location>
        <begin position="1"/>
        <end position="21"/>
    </location>
</feature>
<feature type="chain" id="PRO_5030878140" evidence="5">
    <location>
        <begin position="22"/>
        <end position="772"/>
    </location>
</feature>
<dbReference type="Gene3D" id="3.40.1090.10">
    <property type="entry name" value="Cytosolic phospholipase A2 catalytic domain"/>
    <property type="match status" value="2"/>
</dbReference>
<dbReference type="RefSeq" id="WP_317618202.1">
    <property type="nucleotide sequence ID" value="NZ_JACHCC010000005.1"/>
</dbReference>
<dbReference type="InterPro" id="IPR016035">
    <property type="entry name" value="Acyl_Trfase/lysoPLipase"/>
</dbReference>
<evidence type="ECO:0000313" key="8">
    <source>
        <dbReference type="Proteomes" id="UP000521017"/>
    </source>
</evidence>
<feature type="domain" description="PNPLA" evidence="6">
    <location>
        <begin position="26"/>
        <end position="221"/>
    </location>
</feature>
<dbReference type="GO" id="GO:0016042">
    <property type="term" value="P:lipid catabolic process"/>
    <property type="evidence" value="ECO:0007669"/>
    <property type="project" value="UniProtKB-UniRule"/>
</dbReference>
<gene>
    <name evidence="7" type="ORF">HDF25_002297</name>
</gene>
<evidence type="ECO:0000256" key="3">
    <source>
        <dbReference type="ARBA" id="ARBA00023098"/>
    </source>
</evidence>
<dbReference type="InterPro" id="IPR002641">
    <property type="entry name" value="PNPLA_dom"/>
</dbReference>
<evidence type="ECO:0000259" key="6">
    <source>
        <dbReference type="PROSITE" id="PS51635"/>
    </source>
</evidence>
<feature type="active site" description="Proton acceptor" evidence="4">
    <location>
        <position position="208"/>
    </location>
</feature>
<dbReference type="AlphaFoldDB" id="A0A7X0J3D2"/>
<sequence length="772" mass="88019">MISIKKLLIGLLCFCTFQVNAQKVGLVLSGGGAKGLAHIGTLKALEENNIPVDYITGTSMGGIVGALYAAGYSPEQIEKIALTPDFQDWVSGRFKSDYNFFFQKSSPNASLITAKLSIDTALRVSFRSNLINDIPLNFALIELLSQASAISKDNFDNLFVPYRCMVSDVFSQTSITVKNGSLAEAVRATMTVPLIYRPIKLDNKYVFDGGLYNNFPVDVMQKEFKPDYIIGANVSSKNFKEYPKNDDERLINRLMLFMFLSKSDSTLIGKNGIYIQPDLQDYSSSNFTPVAELIKQGYDATMADMPRILKEVKRRVSKEDIVLRRNTFNNKKPRLVFSDVTVTGVNNQQKRYIERLFKSDKATFDLDDIKQGYYKLVADETFETIYPKITYNPTSDSYTFGIVARPKRSFKLDFGGNISSRPISNVFLGLQYNYLDRKAYTFGTNFYSGRFYESVQLNGRIDYPSKLPFFLSGEMTYNHFNFYNTSQIFIENPHPTYIEQSDRKIELKGGIPLNRNTRITLSTSFISNNDHYSPTNTFNIGDILDKTTFIGLRSTLAFEQNTLNRKQYANRGRNFLLSLNYYTGREFYTPGNISRTTDLSGDIEVTKKQREWINIKMSDENYFFHQGKYTLGYLAEGVISNQPLFSNYYSTLLAAPAFYPLQDSRSLFLEKFRATTYLAGGLKNVYQIKKNLDLRVEAFLFLPYQEFAQNGFQDVKNTHTFNHIHYAGTAGLVYHTPVGPVSLSYNLYDDPIKRNGVLLHLGYLIYNKRSIE</sequence>
<dbReference type="InterPro" id="IPR050301">
    <property type="entry name" value="NTE"/>
</dbReference>
<dbReference type="Proteomes" id="UP000521017">
    <property type="component" value="Unassembled WGS sequence"/>
</dbReference>
<keyword evidence="1 4" id="KW-0378">Hydrolase</keyword>
<feature type="short sequence motif" description="DGA/G" evidence="4">
    <location>
        <begin position="208"/>
        <end position="210"/>
    </location>
</feature>
<protein>
    <submittedName>
        <fullName evidence="7">NTE family protein</fullName>
    </submittedName>
</protein>
<evidence type="ECO:0000256" key="2">
    <source>
        <dbReference type="ARBA" id="ARBA00022963"/>
    </source>
</evidence>
<dbReference type="GO" id="GO:0016787">
    <property type="term" value="F:hydrolase activity"/>
    <property type="evidence" value="ECO:0007669"/>
    <property type="project" value="UniProtKB-UniRule"/>
</dbReference>
<evidence type="ECO:0000256" key="4">
    <source>
        <dbReference type="PROSITE-ProRule" id="PRU01161"/>
    </source>
</evidence>
<evidence type="ECO:0000313" key="7">
    <source>
        <dbReference type="EMBL" id="MBB6500153.1"/>
    </source>
</evidence>
<feature type="short sequence motif" description="GXGXXG" evidence="4">
    <location>
        <begin position="30"/>
        <end position="35"/>
    </location>
</feature>
<dbReference type="PANTHER" id="PTHR14226:SF29">
    <property type="entry name" value="NEUROPATHY TARGET ESTERASE SWS"/>
    <property type="match status" value="1"/>
</dbReference>
<dbReference type="PROSITE" id="PS51635">
    <property type="entry name" value="PNPLA"/>
    <property type="match status" value="1"/>
</dbReference>
<dbReference type="SUPFAM" id="SSF52151">
    <property type="entry name" value="FabD/lysophospholipase-like"/>
    <property type="match status" value="1"/>
</dbReference>
<keyword evidence="3 4" id="KW-0443">Lipid metabolism</keyword>
<name>A0A7X0J3D2_9SPHI</name>
<comment type="caution">
    <text evidence="7">The sequence shown here is derived from an EMBL/GenBank/DDBJ whole genome shotgun (WGS) entry which is preliminary data.</text>
</comment>
<dbReference type="Pfam" id="PF01734">
    <property type="entry name" value="Patatin"/>
    <property type="match status" value="1"/>
</dbReference>
<evidence type="ECO:0000256" key="1">
    <source>
        <dbReference type="ARBA" id="ARBA00022801"/>
    </source>
</evidence>
<dbReference type="CDD" id="cd07205">
    <property type="entry name" value="Pat_PNPLA6_PNPLA7_NTE1_like"/>
    <property type="match status" value="1"/>
</dbReference>
<dbReference type="PANTHER" id="PTHR14226">
    <property type="entry name" value="NEUROPATHY TARGET ESTERASE/SWISS CHEESE D.MELANOGASTER"/>
    <property type="match status" value="1"/>
</dbReference>